<dbReference type="Proteomes" id="UP000297540">
    <property type="component" value="Unassembled WGS sequence"/>
</dbReference>
<comment type="caution">
    <text evidence="1">The sequence shown here is derived from an EMBL/GenBank/DDBJ whole genome shotgun (WGS) entry which is preliminary data.</text>
</comment>
<gene>
    <name evidence="1" type="ORF">E2R66_11410</name>
</gene>
<reference evidence="1 2" key="1">
    <citation type="journal article" date="2017" name="Int. J. Syst. Evol. Microbiol.">
        <title>Mucilaginibacterpsychrotolerans sp. nov., isolated from peatlands.</title>
        <authorList>
            <person name="Deng Y."/>
            <person name="Shen L."/>
            <person name="Xu B."/>
            <person name="Liu Y."/>
            <person name="Gu Z."/>
            <person name="Liu H."/>
            <person name="Zhou Y."/>
        </authorList>
    </citation>
    <scope>NUCLEOTIDE SEQUENCE [LARGE SCALE GENOMIC DNA]</scope>
    <source>
        <strain evidence="1 2">NH7-4</strain>
    </source>
</reference>
<name>A0A4Y8SGW2_9SPHI</name>
<dbReference type="EMBL" id="SOZE01000009">
    <property type="protein sequence ID" value="TFF37767.1"/>
    <property type="molecule type" value="Genomic_DNA"/>
</dbReference>
<proteinExistence type="predicted"/>
<evidence type="ECO:0000313" key="2">
    <source>
        <dbReference type="Proteomes" id="UP000297540"/>
    </source>
</evidence>
<organism evidence="1 2">
    <name type="scientific">Mucilaginibacter psychrotolerans</name>
    <dbReference type="NCBI Taxonomy" id="1524096"/>
    <lineage>
        <taxon>Bacteria</taxon>
        <taxon>Pseudomonadati</taxon>
        <taxon>Bacteroidota</taxon>
        <taxon>Sphingobacteriia</taxon>
        <taxon>Sphingobacteriales</taxon>
        <taxon>Sphingobacteriaceae</taxon>
        <taxon>Mucilaginibacter</taxon>
    </lineage>
</organism>
<protein>
    <submittedName>
        <fullName evidence="1">Uncharacterized protein</fullName>
    </submittedName>
</protein>
<dbReference type="AlphaFoldDB" id="A0A4Y8SGW2"/>
<keyword evidence="2" id="KW-1185">Reference proteome</keyword>
<dbReference type="RefSeq" id="WP_133230554.1">
    <property type="nucleotide sequence ID" value="NZ_SOZE01000009.1"/>
</dbReference>
<evidence type="ECO:0000313" key="1">
    <source>
        <dbReference type="EMBL" id="TFF37767.1"/>
    </source>
</evidence>
<accession>A0A4Y8SGW2</accession>
<sequence>MSQFNIYSHQECRSEIIDQLRKSGYSRNYKLGTKRFLLCLEDNSCISYDLAVISLVDHVSGDLRGTDYLLFMVETSTGDKGIMALPLGGGKNKYSGSSRAKLMEEFWKAF</sequence>